<dbReference type="EMBL" id="JAUYZG010000006">
    <property type="protein sequence ID" value="KAK2905462.1"/>
    <property type="molecule type" value="Genomic_DNA"/>
</dbReference>
<dbReference type="Proteomes" id="UP001187343">
    <property type="component" value="Unassembled WGS sequence"/>
</dbReference>
<name>A0AA88Q3I8_9TELE</name>
<reference evidence="1" key="1">
    <citation type="submission" date="2023-08" db="EMBL/GenBank/DDBJ databases">
        <title>Chromosome-level Genome Assembly of mud carp (Cirrhinus molitorella).</title>
        <authorList>
            <person name="Liu H."/>
        </authorList>
    </citation>
    <scope>NUCLEOTIDE SEQUENCE</scope>
    <source>
        <strain evidence="1">Prfri</strain>
        <tissue evidence="1">Muscle</tissue>
    </source>
</reference>
<dbReference type="AlphaFoldDB" id="A0AA88Q3I8"/>
<accession>A0AA88Q3I8</accession>
<comment type="caution">
    <text evidence="1">The sequence shown here is derived from an EMBL/GenBank/DDBJ whole genome shotgun (WGS) entry which is preliminary data.</text>
</comment>
<protein>
    <submittedName>
        <fullName evidence="1">Uncharacterized protein</fullName>
    </submittedName>
</protein>
<evidence type="ECO:0000313" key="1">
    <source>
        <dbReference type="EMBL" id="KAK2905462.1"/>
    </source>
</evidence>
<proteinExistence type="predicted"/>
<gene>
    <name evidence="1" type="ORF">Q8A67_007261</name>
</gene>
<organism evidence="1 2">
    <name type="scientific">Cirrhinus molitorella</name>
    <name type="common">mud carp</name>
    <dbReference type="NCBI Taxonomy" id="172907"/>
    <lineage>
        <taxon>Eukaryota</taxon>
        <taxon>Metazoa</taxon>
        <taxon>Chordata</taxon>
        <taxon>Craniata</taxon>
        <taxon>Vertebrata</taxon>
        <taxon>Euteleostomi</taxon>
        <taxon>Actinopterygii</taxon>
        <taxon>Neopterygii</taxon>
        <taxon>Teleostei</taxon>
        <taxon>Ostariophysi</taxon>
        <taxon>Cypriniformes</taxon>
        <taxon>Cyprinidae</taxon>
        <taxon>Labeoninae</taxon>
        <taxon>Labeonini</taxon>
        <taxon>Cirrhinus</taxon>
    </lineage>
</organism>
<sequence length="138" mass="15423">MAITVEAEKAAREALFPPYPLKTGEDDDIITYRNYLSLQGKIEKVEVARMTRAQVPILDMSIKCGSRLYEIALWRDEALTELYNGDIVEITHLKATTTPGGKRKSVSSNYTTVKSSGRHVTQSVYATILAGKDSRERI</sequence>
<keyword evidence="2" id="KW-1185">Reference proteome</keyword>
<evidence type="ECO:0000313" key="2">
    <source>
        <dbReference type="Proteomes" id="UP001187343"/>
    </source>
</evidence>